<feature type="domain" description="Peptidase M20 dimerisation" evidence="4">
    <location>
        <begin position="202"/>
        <end position="353"/>
    </location>
</feature>
<gene>
    <name evidence="5" type="ORF">NBZ79_06350</name>
</gene>
<proteinExistence type="predicted"/>
<dbReference type="PANTHER" id="PTHR43270:SF12">
    <property type="entry name" value="SUCCINYL-DIAMINOPIMELATE DESUCCINYLASE"/>
    <property type="match status" value="1"/>
</dbReference>
<dbReference type="SUPFAM" id="SSF53187">
    <property type="entry name" value="Zn-dependent exopeptidases"/>
    <property type="match status" value="1"/>
</dbReference>
<dbReference type="EMBL" id="CP098747">
    <property type="protein sequence ID" value="USG62595.1"/>
    <property type="molecule type" value="Genomic_DNA"/>
</dbReference>
<dbReference type="Pfam" id="PF07687">
    <property type="entry name" value="M20_dimer"/>
    <property type="match status" value="1"/>
</dbReference>
<dbReference type="PANTHER" id="PTHR43270">
    <property type="entry name" value="BETA-ALA-HIS DIPEPTIDASE"/>
    <property type="match status" value="1"/>
</dbReference>
<evidence type="ECO:0000256" key="1">
    <source>
        <dbReference type="ARBA" id="ARBA00022670"/>
    </source>
</evidence>
<evidence type="ECO:0000313" key="5">
    <source>
        <dbReference type="EMBL" id="USG62595.1"/>
    </source>
</evidence>
<dbReference type="RefSeq" id="WP_251936504.1">
    <property type="nucleotide sequence ID" value="NZ_CP098747.1"/>
</dbReference>
<dbReference type="Gene3D" id="3.40.630.10">
    <property type="entry name" value="Zn peptidases"/>
    <property type="match status" value="1"/>
</dbReference>
<sequence length="464" mass="50859">MTREIAINNVEKYFDQGEFYEDLARRIAIPSTSQDPDKRPALYVYLTEEIGPCLEEMGYQTSLHENPDPLGGPLLIADRHEGDDLTTVLTYGHGDVVRGHEGKWRDGRSPWKMEKQDDRWYGRGTADNKGQHSINIAALAHVLKTRGSLGFNSRILIETSEETGSAGLREFCQAQREALAADVLIGSDGPRLKPDAPTLFMGTRGAINFELTVNLREGGHHSGNWGGLLSSASIRLANAISSIVDKKGKILPAGLKPAEIPPSVRQALRGCSIEGGDGAPEVDPEWGEPGLTPAEQVFAWNSFEVLAMKAGDPEKVVNAVPPRATAWCQIRFTVDRDPNTFLSLIRDHLDQQGFDDVAVGQQEDGFMMQATRLLPDHPWVKWASASVEKTMKKAPVILPNLGGSLPNDVFSDVIGMPTIWVPHSYAACSQHAPNEHVLAPIMREGLQMMTGLFWDMGEGNTPVK</sequence>
<dbReference type="Gene3D" id="3.30.70.360">
    <property type="match status" value="1"/>
</dbReference>
<dbReference type="InterPro" id="IPR051458">
    <property type="entry name" value="Cyt/Met_Dipeptidase"/>
</dbReference>
<name>A0ABY4W5X9_9PROT</name>
<protein>
    <submittedName>
        <fullName evidence="5">M20 family metallopeptidase</fullName>
    </submittedName>
</protein>
<keyword evidence="6" id="KW-1185">Reference proteome</keyword>
<evidence type="ECO:0000256" key="3">
    <source>
        <dbReference type="ARBA" id="ARBA00022801"/>
    </source>
</evidence>
<dbReference type="Proteomes" id="UP001056291">
    <property type="component" value="Chromosome"/>
</dbReference>
<accession>A0ABY4W5X9</accession>
<evidence type="ECO:0000313" key="6">
    <source>
        <dbReference type="Proteomes" id="UP001056291"/>
    </source>
</evidence>
<dbReference type="InterPro" id="IPR002933">
    <property type="entry name" value="Peptidase_M20"/>
</dbReference>
<dbReference type="InterPro" id="IPR011650">
    <property type="entry name" value="Peptidase_M20_dimer"/>
</dbReference>
<keyword evidence="1" id="KW-0645">Protease</keyword>
<evidence type="ECO:0000256" key="2">
    <source>
        <dbReference type="ARBA" id="ARBA00022723"/>
    </source>
</evidence>
<keyword evidence="2" id="KW-0479">Metal-binding</keyword>
<reference evidence="5" key="1">
    <citation type="submission" date="2022-06" db="EMBL/GenBank/DDBJ databases">
        <title>Sneathiella actinostolidae sp. nov., isolated from a sea anemonein the Western Pacific Ocean.</title>
        <authorList>
            <person name="Wei M.J."/>
        </authorList>
    </citation>
    <scope>NUCLEOTIDE SEQUENCE</scope>
    <source>
        <strain evidence="5">PHK-P5</strain>
    </source>
</reference>
<organism evidence="5 6">
    <name type="scientific">Sneathiella marina</name>
    <dbReference type="NCBI Taxonomy" id="2950108"/>
    <lineage>
        <taxon>Bacteria</taxon>
        <taxon>Pseudomonadati</taxon>
        <taxon>Pseudomonadota</taxon>
        <taxon>Alphaproteobacteria</taxon>
        <taxon>Sneathiellales</taxon>
        <taxon>Sneathiellaceae</taxon>
        <taxon>Sneathiella</taxon>
    </lineage>
</organism>
<keyword evidence="3" id="KW-0378">Hydrolase</keyword>
<evidence type="ECO:0000259" key="4">
    <source>
        <dbReference type="Pfam" id="PF07687"/>
    </source>
</evidence>
<dbReference type="NCBIfam" id="NF005478">
    <property type="entry name" value="PRK07079.1"/>
    <property type="match status" value="1"/>
</dbReference>
<dbReference type="Pfam" id="PF01546">
    <property type="entry name" value="Peptidase_M20"/>
    <property type="match status" value="1"/>
</dbReference>